<name>A0ABV4NME1_9GAMM</name>
<dbReference type="InterPro" id="IPR001296">
    <property type="entry name" value="Glyco_trans_1"/>
</dbReference>
<dbReference type="Pfam" id="PF00534">
    <property type="entry name" value="Glycos_transf_1"/>
    <property type="match status" value="1"/>
</dbReference>
<dbReference type="Proteomes" id="UP001569414">
    <property type="component" value="Unassembled WGS sequence"/>
</dbReference>
<evidence type="ECO:0000259" key="1">
    <source>
        <dbReference type="Pfam" id="PF00534"/>
    </source>
</evidence>
<evidence type="ECO:0000313" key="3">
    <source>
        <dbReference type="EMBL" id="MFA0790719.1"/>
    </source>
</evidence>
<dbReference type="SUPFAM" id="SSF53756">
    <property type="entry name" value="UDP-Glycosyltransferase/glycogen phosphorylase"/>
    <property type="match status" value="1"/>
</dbReference>
<proteinExistence type="predicted"/>
<organism evidence="3 4">
    <name type="scientific">Microbulbifer echini</name>
    <dbReference type="NCBI Taxonomy" id="1529067"/>
    <lineage>
        <taxon>Bacteria</taxon>
        <taxon>Pseudomonadati</taxon>
        <taxon>Pseudomonadota</taxon>
        <taxon>Gammaproteobacteria</taxon>
        <taxon>Cellvibrionales</taxon>
        <taxon>Microbulbiferaceae</taxon>
        <taxon>Microbulbifer</taxon>
    </lineage>
</organism>
<feature type="domain" description="Glycosyl transferase family 1" evidence="1">
    <location>
        <begin position="166"/>
        <end position="287"/>
    </location>
</feature>
<protein>
    <submittedName>
        <fullName evidence="3">Glycosyltransferase</fullName>
        <ecNumber evidence="3">2.4.-.-</ecNumber>
    </submittedName>
</protein>
<reference evidence="3 4" key="1">
    <citation type="submission" date="2024-08" db="EMBL/GenBank/DDBJ databases">
        <authorList>
            <person name="Ishaq N."/>
        </authorList>
    </citation>
    <scope>NUCLEOTIDE SEQUENCE [LARGE SCALE GENOMIC DNA]</scope>
    <source>
        <strain evidence="3 4">JCM 30400</strain>
    </source>
</reference>
<keyword evidence="3" id="KW-0328">Glycosyltransferase</keyword>
<dbReference type="EMBL" id="JBGMEL010000007">
    <property type="protein sequence ID" value="MFA0790719.1"/>
    <property type="molecule type" value="Genomic_DNA"/>
</dbReference>
<dbReference type="InterPro" id="IPR050194">
    <property type="entry name" value="Glycosyltransferase_grp1"/>
</dbReference>
<gene>
    <name evidence="3" type="ORF">ACCI51_09170</name>
</gene>
<accession>A0ABV4NME1</accession>
<dbReference type="RefSeq" id="WP_371843356.1">
    <property type="nucleotide sequence ID" value="NZ_JBGMEL010000007.1"/>
</dbReference>
<evidence type="ECO:0000313" key="4">
    <source>
        <dbReference type="Proteomes" id="UP001569414"/>
    </source>
</evidence>
<dbReference type="EC" id="2.4.-.-" evidence="3"/>
<dbReference type="CDD" id="cd03811">
    <property type="entry name" value="GT4_GT28_WabH-like"/>
    <property type="match status" value="1"/>
</dbReference>
<dbReference type="PANTHER" id="PTHR45947:SF3">
    <property type="entry name" value="SULFOQUINOVOSYL TRANSFERASE SQD2"/>
    <property type="match status" value="1"/>
</dbReference>
<evidence type="ECO:0000259" key="2">
    <source>
        <dbReference type="Pfam" id="PF13439"/>
    </source>
</evidence>
<dbReference type="InterPro" id="IPR028098">
    <property type="entry name" value="Glyco_trans_4-like_N"/>
</dbReference>
<comment type="caution">
    <text evidence="3">The sequence shown here is derived from an EMBL/GenBank/DDBJ whole genome shotgun (WGS) entry which is preliminary data.</text>
</comment>
<dbReference type="Pfam" id="PF13439">
    <property type="entry name" value="Glyco_transf_4"/>
    <property type="match status" value="1"/>
</dbReference>
<sequence length="342" mass="38025">MRICQLLASNSSGGLAKHFIELSNALSQIHDIVVICPAKFKAEFNSNIIHIEFEPSVSSNNPLNLYKFWQAIKKAQPEIIHAHGNSAVNFAAKAKFFSKIKTIGTIHWNLKRKKNRKGYEKLDSVIGISSGVLSDIKNPNQRIIYLGITPAENSKDHRNQLLSDYDLSHDKPICLAIGRLVKGKGFDLLIRAWQGVDANLLIVGDGPLRKDLDNLLKELNVTNAHLCGPIHNASRLIPSVDMVAISSHSEGFSYVLAEALIDKKPVIATEVFGPLDVLPKFALVPIGSEKIMHEKLSQATTNLEKWNQDFSSTFTWAKKHLSMESMISQTIEAYQDLLKPQS</sequence>
<dbReference type="Gene3D" id="3.40.50.2000">
    <property type="entry name" value="Glycogen Phosphorylase B"/>
    <property type="match status" value="2"/>
</dbReference>
<dbReference type="PANTHER" id="PTHR45947">
    <property type="entry name" value="SULFOQUINOVOSYL TRANSFERASE SQD2"/>
    <property type="match status" value="1"/>
</dbReference>
<feature type="domain" description="Glycosyltransferase subfamily 4-like N-terminal" evidence="2">
    <location>
        <begin position="13"/>
        <end position="148"/>
    </location>
</feature>
<keyword evidence="3" id="KW-0808">Transferase</keyword>
<dbReference type="GO" id="GO:0016757">
    <property type="term" value="F:glycosyltransferase activity"/>
    <property type="evidence" value="ECO:0007669"/>
    <property type="project" value="UniProtKB-KW"/>
</dbReference>
<keyword evidence="4" id="KW-1185">Reference proteome</keyword>